<accession>A0A926NHF9</accession>
<dbReference type="RefSeq" id="WP_191158720.1">
    <property type="nucleotide sequence ID" value="NZ_JACXAI010000015.1"/>
</dbReference>
<dbReference type="Proteomes" id="UP000626844">
    <property type="component" value="Unassembled WGS sequence"/>
</dbReference>
<keyword evidence="3" id="KW-1185">Reference proteome</keyword>
<dbReference type="InterPro" id="IPR006158">
    <property type="entry name" value="Cobalamin-bd"/>
</dbReference>
<dbReference type="Gene3D" id="3.40.50.280">
    <property type="entry name" value="Cobalamin-binding domain"/>
    <property type="match status" value="1"/>
</dbReference>
<dbReference type="Gene3D" id="1.10.1240.10">
    <property type="entry name" value="Methionine synthase domain"/>
    <property type="match status" value="1"/>
</dbReference>
<dbReference type="InterPro" id="IPR036724">
    <property type="entry name" value="Cobalamin-bd_sf"/>
</dbReference>
<sequence length="220" mass="25575">MEPKKKLTELFLSGNLTESWKNIMEIKENERKSSHEIYQLLTETMEFVSEMWEENQITAAEEQIASYICKSILNNYSLKYIHNVHIASNKAMFLCLGEKQDIGTYILSNMFKEGGWSSRVLEVDMTIDYIVGYSLEWRPHLIWLSISNVYHLHKLKKYSEELIKLHSPKILVGGNLANNYELERYTAPGVIIIRNLKQAIEWINQTGTETNGIALTNREI</sequence>
<evidence type="ECO:0000259" key="1">
    <source>
        <dbReference type="Pfam" id="PF02310"/>
    </source>
</evidence>
<dbReference type="Pfam" id="PF02310">
    <property type="entry name" value="B12-binding"/>
    <property type="match status" value="1"/>
</dbReference>
<dbReference type="AlphaFoldDB" id="A0A926NHF9"/>
<organism evidence="2 3">
    <name type="scientific">Metabacillus arenae</name>
    <dbReference type="NCBI Taxonomy" id="2771434"/>
    <lineage>
        <taxon>Bacteria</taxon>
        <taxon>Bacillati</taxon>
        <taxon>Bacillota</taxon>
        <taxon>Bacilli</taxon>
        <taxon>Bacillales</taxon>
        <taxon>Bacillaceae</taxon>
        <taxon>Metabacillus</taxon>
    </lineage>
</organism>
<dbReference type="EMBL" id="JACXAI010000015">
    <property type="protein sequence ID" value="MBD1381130.1"/>
    <property type="molecule type" value="Genomic_DNA"/>
</dbReference>
<dbReference type="GO" id="GO:0031419">
    <property type="term" value="F:cobalamin binding"/>
    <property type="evidence" value="ECO:0007669"/>
    <property type="project" value="InterPro"/>
</dbReference>
<evidence type="ECO:0000313" key="3">
    <source>
        <dbReference type="Proteomes" id="UP000626844"/>
    </source>
</evidence>
<dbReference type="SUPFAM" id="SSF52242">
    <property type="entry name" value="Cobalamin (vitamin B12)-binding domain"/>
    <property type="match status" value="1"/>
</dbReference>
<protein>
    <recommendedName>
        <fullName evidence="1">B12-binding domain-containing protein</fullName>
    </recommendedName>
</protein>
<comment type="caution">
    <text evidence="2">The sequence shown here is derived from an EMBL/GenBank/DDBJ whole genome shotgun (WGS) entry which is preliminary data.</text>
</comment>
<dbReference type="GO" id="GO:0046872">
    <property type="term" value="F:metal ion binding"/>
    <property type="evidence" value="ECO:0007669"/>
    <property type="project" value="InterPro"/>
</dbReference>
<dbReference type="InterPro" id="IPR036594">
    <property type="entry name" value="Meth_synthase_dom"/>
</dbReference>
<feature type="domain" description="B12-binding" evidence="1">
    <location>
        <begin position="100"/>
        <end position="191"/>
    </location>
</feature>
<gene>
    <name evidence="2" type="ORF">IC621_12895</name>
</gene>
<name>A0A926NHF9_9BACI</name>
<evidence type="ECO:0000313" key="2">
    <source>
        <dbReference type="EMBL" id="MBD1381130.1"/>
    </source>
</evidence>
<proteinExistence type="predicted"/>
<reference evidence="2" key="1">
    <citation type="submission" date="2020-09" db="EMBL/GenBank/DDBJ databases">
        <title>A novel bacterium of genus Bacillus, isolated from South China Sea.</title>
        <authorList>
            <person name="Huang H."/>
            <person name="Mo K."/>
            <person name="Hu Y."/>
        </authorList>
    </citation>
    <scope>NUCLEOTIDE SEQUENCE</scope>
    <source>
        <strain evidence="2">IB182487</strain>
    </source>
</reference>